<dbReference type="OrthoDB" id="3730433at2"/>
<dbReference type="Proteomes" id="UP000280344">
    <property type="component" value="Chromosome"/>
</dbReference>
<organism evidence="1 2">
    <name type="scientific">Flaviflexus ciconiae</name>
    <dbReference type="NCBI Taxonomy" id="2496867"/>
    <lineage>
        <taxon>Bacteria</taxon>
        <taxon>Bacillati</taxon>
        <taxon>Actinomycetota</taxon>
        <taxon>Actinomycetes</taxon>
        <taxon>Actinomycetales</taxon>
        <taxon>Actinomycetaceae</taxon>
        <taxon>Flaviflexus</taxon>
    </lineage>
</organism>
<evidence type="ECO:0000313" key="1">
    <source>
        <dbReference type="EMBL" id="AZQ77814.1"/>
    </source>
</evidence>
<name>A0A3Q9G302_9ACTO</name>
<dbReference type="RefSeq" id="WP_126704617.1">
    <property type="nucleotide sequence ID" value="NZ_CP034593.1"/>
</dbReference>
<proteinExistence type="predicted"/>
<accession>A0A3Q9G302</accession>
<dbReference type="AlphaFoldDB" id="A0A3Q9G302"/>
<evidence type="ECO:0008006" key="3">
    <source>
        <dbReference type="Google" id="ProtNLM"/>
    </source>
</evidence>
<protein>
    <recommendedName>
        <fullName evidence="3">YokE-like PH domain-containing protein</fullName>
    </recommendedName>
</protein>
<gene>
    <name evidence="1" type="ORF">EJ997_11150</name>
</gene>
<dbReference type="KEGG" id="flh:EJ997_11150"/>
<evidence type="ECO:0000313" key="2">
    <source>
        <dbReference type="Proteomes" id="UP000280344"/>
    </source>
</evidence>
<sequence>MFDYLKLYREELSALCGPGEWPLALAKVTYVQGHEDIGRRGPSVSFDPIGGLDVRSWNEAADKAIGGTSLIAPRGGMAVSLHRVAMNMPELLLTTAQLMAITGTLGRAQKMKIAWRCTLDDIDAISHQPRFAQRGRLYIRFTDDSAIRLMAGMLSAKKARALVEAFHQRTGR</sequence>
<dbReference type="EMBL" id="CP034593">
    <property type="protein sequence ID" value="AZQ77814.1"/>
    <property type="molecule type" value="Genomic_DNA"/>
</dbReference>
<keyword evidence="2" id="KW-1185">Reference proteome</keyword>
<reference evidence="1 2" key="1">
    <citation type="submission" date="2018-12" db="EMBL/GenBank/DDBJ databases">
        <title>Complete genome sequence of Flaviflexus sp. H23T48.</title>
        <authorList>
            <person name="Bae J.-W."/>
            <person name="Lee J.-Y."/>
        </authorList>
    </citation>
    <scope>NUCLEOTIDE SEQUENCE [LARGE SCALE GENOMIC DNA]</scope>
    <source>
        <strain evidence="1 2">H23T48</strain>
    </source>
</reference>